<comment type="catalytic activity">
    <reaction evidence="12">
        <text>4-methyl-5-(2-phosphooxyethyl)-thiazole + 4-amino-2-methyl-5-(diphosphooxymethyl)pyrimidine + H(+) = thiamine phosphate + diphosphate</text>
        <dbReference type="Rhea" id="RHEA:22328"/>
        <dbReference type="ChEBI" id="CHEBI:15378"/>
        <dbReference type="ChEBI" id="CHEBI:33019"/>
        <dbReference type="ChEBI" id="CHEBI:37575"/>
        <dbReference type="ChEBI" id="CHEBI:57841"/>
        <dbReference type="ChEBI" id="CHEBI:58296"/>
        <dbReference type="EC" id="2.5.1.3"/>
    </reaction>
</comment>
<dbReference type="PANTHER" id="PTHR20858:SF17">
    <property type="entry name" value="HYDROXYMETHYLPYRIMIDINE_PHOSPHOMETHYLPYRIMIDINE KINASE THI20-RELATED"/>
    <property type="match status" value="1"/>
</dbReference>
<dbReference type="InterPro" id="IPR036206">
    <property type="entry name" value="ThiamineP_synth_sf"/>
</dbReference>
<keyword evidence="10" id="KW-0784">Thiamine biosynthesis</keyword>
<dbReference type="InterPro" id="IPR029056">
    <property type="entry name" value="Ribokinase-like"/>
</dbReference>
<dbReference type="CDD" id="cd01169">
    <property type="entry name" value="HMPP_kinase"/>
    <property type="match status" value="1"/>
</dbReference>
<keyword evidence="11" id="KW-0511">Multifunctional enzyme</keyword>
<evidence type="ECO:0000256" key="9">
    <source>
        <dbReference type="ARBA" id="ARBA00022842"/>
    </source>
</evidence>
<keyword evidence="6" id="KW-0547">Nucleotide-binding</keyword>
<dbReference type="GO" id="GO:0004789">
    <property type="term" value="F:thiamine-phosphate diphosphorylase activity"/>
    <property type="evidence" value="ECO:0007669"/>
    <property type="project" value="UniProtKB-EC"/>
</dbReference>
<organism evidence="17">
    <name type="scientific">marine sediment metagenome</name>
    <dbReference type="NCBI Taxonomy" id="412755"/>
    <lineage>
        <taxon>unclassified sequences</taxon>
        <taxon>metagenomes</taxon>
        <taxon>ecological metagenomes</taxon>
    </lineage>
</organism>
<dbReference type="Gene3D" id="3.20.20.70">
    <property type="entry name" value="Aldolase class I"/>
    <property type="match status" value="1"/>
</dbReference>
<dbReference type="InterPro" id="IPR022998">
    <property type="entry name" value="ThiamineP_synth_TenI"/>
</dbReference>
<dbReference type="NCBIfam" id="NF002904">
    <property type="entry name" value="PRK03512.1"/>
    <property type="match status" value="1"/>
</dbReference>
<evidence type="ECO:0000256" key="4">
    <source>
        <dbReference type="ARBA" id="ARBA00022679"/>
    </source>
</evidence>
<dbReference type="FunFam" id="3.20.20.70:FF:000064">
    <property type="entry name" value="Thiamine-phosphate synthase"/>
    <property type="match status" value="1"/>
</dbReference>
<dbReference type="InterPro" id="IPR004399">
    <property type="entry name" value="HMP/HMP-P_kinase_dom"/>
</dbReference>
<sequence length="479" mass="51978">MDKPAVLVLGGLDPQGCAGISADIKTLEAHGCHPLPVVTALTVQSSAGLQAFGAVDTSTFMAQVNNCMADFDIRAIKVGLIPTVEIAQCIKEVLLSLKLPVVLDPVLGSTTGGGQVDEDVILFIRKHLFPLVTLATPNIPELFQLTSQHDNNEQRASSLIREGLKNCLVKGGHADGVLAIDYFFSANTSFYVYQPKSINQVRGTGCVLASAITAHLAMNEDIRDAIVLAKAYISRGIRQAEKVGPYQLIHHSLAPFTLEDIPKLSYQKNGAHQQLSFPSCPKRLGIYPVVDSADWVKKLTEEGVKTIQLRIKTESTEVKRAAIKAAIAHVQNKAVRFFVNDHWKIAIEQGAYGVHLGQEDLHDANLNAIANAGLRLGVSTHSYWELARALAVNPSYIALGPIYETTSKQMPFSPQGEERLRQWVDLLADDYPLVAIGGINLTRAKALKKTGVGSVAMITAITEAADYREATRAFIDGWQ</sequence>
<dbReference type="SUPFAM" id="SSF51391">
    <property type="entry name" value="Thiamin phosphate synthase"/>
    <property type="match status" value="1"/>
</dbReference>
<protein>
    <recommendedName>
        <fullName evidence="3">thiamine phosphate synthase</fullName>
        <ecNumber evidence="3">2.5.1.3</ecNumber>
    </recommendedName>
</protein>
<evidence type="ECO:0000256" key="13">
    <source>
        <dbReference type="ARBA" id="ARBA00047851"/>
    </source>
</evidence>
<evidence type="ECO:0000256" key="8">
    <source>
        <dbReference type="ARBA" id="ARBA00022840"/>
    </source>
</evidence>
<evidence type="ECO:0000259" key="15">
    <source>
        <dbReference type="Pfam" id="PF02581"/>
    </source>
</evidence>
<evidence type="ECO:0000256" key="6">
    <source>
        <dbReference type="ARBA" id="ARBA00022741"/>
    </source>
</evidence>
<dbReference type="Pfam" id="PF02581">
    <property type="entry name" value="TMP-TENI"/>
    <property type="match status" value="1"/>
</dbReference>
<feature type="domain" description="Thiamine phosphate synthase/TenI" evidence="15">
    <location>
        <begin position="292"/>
        <end position="461"/>
    </location>
</feature>
<evidence type="ECO:0000256" key="2">
    <source>
        <dbReference type="ARBA" id="ARBA00005165"/>
    </source>
</evidence>
<dbReference type="InterPro" id="IPR034291">
    <property type="entry name" value="TMP_synthase"/>
</dbReference>
<reference evidence="17" key="1">
    <citation type="journal article" date="2015" name="Nature">
        <title>Complex archaea that bridge the gap between prokaryotes and eukaryotes.</title>
        <authorList>
            <person name="Spang A."/>
            <person name="Saw J.H."/>
            <person name="Jorgensen S.L."/>
            <person name="Zaremba-Niedzwiedzka K."/>
            <person name="Martijn J."/>
            <person name="Lind A.E."/>
            <person name="van Eijk R."/>
            <person name="Schleper C."/>
            <person name="Guy L."/>
            <person name="Ettema T.J."/>
        </authorList>
    </citation>
    <scope>NUCLEOTIDE SEQUENCE</scope>
</reference>
<dbReference type="AlphaFoldDB" id="A0A0F9Q4L8"/>
<evidence type="ECO:0000256" key="14">
    <source>
        <dbReference type="ARBA" id="ARBA00047883"/>
    </source>
</evidence>
<keyword evidence="4" id="KW-0808">Transferase</keyword>
<evidence type="ECO:0000256" key="10">
    <source>
        <dbReference type="ARBA" id="ARBA00022977"/>
    </source>
</evidence>
<keyword evidence="7" id="KW-0418">Kinase</keyword>
<dbReference type="GO" id="GO:0009229">
    <property type="term" value="P:thiamine diphosphate biosynthetic process"/>
    <property type="evidence" value="ECO:0007669"/>
    <property type="project" value="UniProtKB-UniPathway"/>
</dbReference>
<dbReference type="CDD" id="cd00564">
    <property type="entry name" value="TMP_TenI"/>
    <property type="match status" value="1"/>
</dbReference>
<gene>
    <name evidence="17" type="ORF">LCGC14_0763280</name>
</gene>
<dbReference type="GO" id="GO:0046872">
    <property type="term" value="F:metal ion binding"/>
    <property type="evidence" value="ECO:0007669"/>
    <property type="project" value="UniProtKB-KW"/>
</dbReference>
<comment type="catalytic activity">
    <reaction evidence="14">
        <text>2-[(2R,5Z)-2-carboxy-4-methylthiazol-5(2H)-ylidene]ethyl phosphate + 4-amino-2-methyl-5-(diphosphooxymethyl)pyrimidine + 2 H(+) = thiamine phosphate + CO2 + diphosphate</text>
        <dbReference type="Rhea" id="RHEA:47844"/>
        <dbReference type="ChEBI" id="CHEBI:15378"/>
        <dbReference type="ChEBI" id="CHEBI:16526"/>
        <dbReference type="ChEBI" id="CHEBI:33019"/>
        <dbReference type="ChEBI" id="CHEBI:37575"/>
        <dbReference type="ChEBI" id="CHEBI:57841"/>
        <dbReference type="ChEBI" id="CHEBI:62899"/>
        <dbReference type="EC" id="2.5.1.3"/>
    </reaction>
</comment>
<comment type="pathway">
    <text evidence="2">Cofactor biosynthesis; thiamine diphosphate biosynthesis; thiamine phosphate from 4-amino-2-methyl-5-diphosphomethylpyrimidine and 4-methyl-5-(2-phosphoethyl)-thiazole: step 1/1.</text>
</comment>
<name>A0A0F9Q4L8_9ZZZZ</name>
<dbReference type="EC" id="2.5.1.3" evidence="3"/>
<dbReference type="InterPro" id="IPR013749">
    <property type="entry name" value="PM/HMP-P_kinase-1"/>
</dbReference>
<comment type="caution">
    <text evidence="17">The sequence shown here is derived from an EMBL/GenBank/DDBJ whole genome shotgun (WGS) entry which is preliminary data.</text>
</comment>
<comment type="cofactor">
    <cofactor evidence="1">
        <name>Mg(2+)</name>
        <dbReference type="ChEBI" id="CHEBI:18420"/>
    </cofactor>
</comment>
<keyword evidence="5" id="KW-0479">Metal-binding</keyword>
<evidence type="ECO:0000313" key="17">
    <source>
        <dbReference type="EMBL" id="KKN37459.1"/>
    </source>
</evidence>
<dbReference type="Pfam" id="PF08543">
    <property type="entry name" value="Phos_pyr_kin"/>
    <property type="match status" value="1"/>
</dbReference>
<dbReference type="GO" id="GO:0009228">
    <property type="term" value="P:thiamine biosynthetic process"/>
    <property type="evidence" value="ECO:0007669"/>
    <property type="project" value="UniProtKB-KW"/>
</dbReference>
<proteinExistence type="predicted"/>
<dbReference type="Gene3D" id="3.40.1190.20">
    <property type="match status" value="1"/>
</dbReference>
<keyword evidence="9" id="KW-0460">Magnesium</keyword>
<keyword evidence="8" id="KW-0067">ATP-binding</keyword>
<evidence type="ECO:0000259" key="16">
    <source>
        <dbReference type="Pfam" id="PF08543"/>
    </source>
</evidence>
<evidence type="ECO:0000256" key="5">
    <source>
        <dbReference type="ARBA" id="ARBA00022723"/>
    </source>
</evidence>
<dbReference type="PANTHER" id="PTHR20858">
    <property type="entry name" value="PHOSPHOMETHYLPYRIMIDINE KINASE"/>
    <property type="match status" value="1"/>
</dbReference>
<dbReference type="InterPro" id="IPR013785">
    <property type="entry name" value="Aldolase_TIM"/>
</dbReference>
<evidence type="ECO:0000256" key="7">
    <source>
        <dbReference type="ARBA" id="ARBA00022777"/>
    </source>
</evidence>
<dbReference type="GO" id="GO:0008972">
    <property type="term" value="F:phosphomethylpyrimidine kinase activity"/>
    <property type="evidence" value="ECO:0007669"/>
    <property type="project" value="InterPro"/>
</dbReference>
<comment type="catalytic activity">
    <reaction evidence="13">
        <text>2-(2-carboxy-4-methylthiazol-5-yl)ethyl phosphate + 4-amino-2-methyl-5-(diphosphooxymethyl)pyrimidine + 2 H(+) = thiamine phosphate + CO2 + diphosphate</text>
        <dbReference type="Rhea" id="RHEA:47848"/>
        <dbReference type="ChEBI" id="CHEBI:15378"/>
        <dbReference type="ChEBI" id="CHEBI:16526"/>
        <dbReference type="ChEBI" id="CHEBI:33019"/>
        <dbReference type="ChEBI" id="CHEBI:37575"/>
        <dbReference type="ChEBI" id="CHEBI:57841"/>
        <dbReference type="ChEBI" id="CHEBI:62890"/>
        <dbReference type="EC" id="2.5.1.3"/>
    </reaction>
</comment>
<evidence type="ECO:0000256" key="1">
    <source>
        <dbReference type="ARBA" id="ARBA00001946"/>
    </source>
</evidence>
<evidence type="ECO:0000256" key="12">
    <source>
        <dbReference type="ARBA" id="ARBA00047334"/>
    </source>
</evidence>
<dbReference type="GO" id="GO:0005829">
    <property type="term" value="C:cytosol"/>
    <property type="evidence" value="ECO:0007669"/>
    <property type="project" value="TreeGrafter"/>
</dbReference>
<evidence type="ECO:0000256" key="11">
    <source>
        <dbReference type="ARBA" id="ARBA00023268"/>
    </source>
</evidence>
<evidence type="ECO:0000256" key="3">
    <source>
        <dbReference type="ARBA" id="ARBA00012830"/>
    </source>
</evidence>
<dbReference type="GO" id="GO:0008902">
    <property type="term" value="F:hydroxymethylpyrimidine kinase activity"/>
    <property type="evidence" value="ECO:0007669"/>
    <property type="project" value="TreeGrafter"/>
</dbReference>
<dbReference type="SUPFAM" id="SSF53613">
    <property type="entry name" value="Ribokinase-like"/>
    <property type="match status" value="1"/>
</dbReference>
<dbReference type="EMBL" id="LAZR01001893">
    <property type="protein sequence ID" value="KKN37459.1"/>
    <property type="molecule type" value="Genomic_DNA"/>
</dbReference>
<dbReference type="UniPathway" id="UPA00060">
    <property type="reaction ID" value="UER00141"/>
</dbReference>
<accession>A0A0F9Q4L8</accession>
<feature type="domain" description="Pyridoxamine kinase/Phosphomethylpyrimidine kinase" evidence="16">
    <location>
        <begin position="13"/>
        <end position="245"/>
    </location>
</feature>
<dbReference type="NCBIfam" id="TIGR00693">
    <property type="entry name" value="thiE"/>
    <property type="match status" value="1"/>
</dbReference>
<dbReference type="GO" id="GO:0005524">
    <property type="term" value="F:ATP binding"/>
    <property type="evidence" value="ECO:0007669"/>
    <property type="project" value="UniProtKB-KW"/>
</dbReference>